<protein>
    <recommendedName>
        <fullName evidence="12">Ig-like domain-containing protein</fullName>
    </recommendedName>
</protein>
<evidence type="ECO:0000256" key="5">
    <source>
        <dbReference type="ARBA" id="ARBA00022989"/>
    </source>
</evidence>
<dbReference type="GO" id="GO:0006955">
    <property type="term" value="P:immune response"/>
    <property type="evidence" value="ECO:0007669"/>
    <property type="project" value="TreeGrafter"/>
</dbReference>
<dbReference type="InterPro" id="IPR013162">
    <property type="entry name" value="CD80_C2-set"/>
</dbReference>
<keyword evidence="3" id="KW-0812">Transmembrane</keyword>
<dbReference type="InterPro" id="IPR036179">
    <property type="entry name" value="Ig-like_dom_sf"/>
</dbReference>
<keyword evidence="7" id="KW-1015">Disulfide bond</keyword>
<sequence>PPFLSLLLLLLLLLPLLSFILFYYYHYYAVDCVLGGSCILPCSFPPGGEVVLYWIQVATGNTIHYFYNNQDQVEQQDQHFRGRTSLFKDQISRGNASLRLTGGVKVQDEGKYECYISQDKTGVKSSFINLKVDAPVRKVDIRQLENRITCSSEGIYPEPTLTWTTKPPFNETLQNQTTVPQTEQQLYSISSFLVASAPGLDYSCTVSTRVKEAGSDEKDQISDHLSSSVCFQPTSVAQALKQRSAAGPQKVLQQASSGGSTTVRSS</sequence>
<dbReference type="SUPFAM" id="SSF48726">
    <property type="entry name" value="Immunoglobulin"/>
    <property type="match status" value="2"/>
</dbReference>
<comment type="subcellular location">
    <subcellularLocation>
        <location evidence="1">Cell membrane</location>
        <topology evidence="1">Single-pass type I membrane protein</topology>
    </subcellularLocation>
</comment>
<dbReference type="GO" id="GO:0007166">
    <property type="term" value="P:cell surface receptor signaling pathway"/>
    <property type="evidence" value="ECO:0007669"/>
    <property type="project" value="TreeGrafter"/>
</dbReference>
<dbReference type="PANTHER" id="PTHR25466">
    <property type="entry name" value="T-LYMPHOCYTE ACTIVATION ANTIGEN"/>
    <property type="match status" value="1"/>
</dbReference>
<evidence type="ECO:0000256" key="11">
    <source>
        <dbReference type="SAM" id="MobiDB-lite"/>
    </source>
</evidence>
<dbReference type="GO" id="GO:0042102">
    <property type="term" value="P:positive regulation of T cell proliferation"/>
    <property type="evidence" value="ECO:0007669"/>
    <property type="project" value="TreeGrafter"/>
</dbReference>
<proteinExistence type="predicted"/>
<dbReference type="InterPro" id="IPR051713">
    <property type="entry name" value="T-cell_Activation_Regulation"/>
</dbReference>
<dbReference type="GeneTree" id="ENSGT01050000244843"/>
<dbReference type="InterPro" id="IPR013106">
    <property type="entry name" value="Ig_V-set"/>
</dbReference>
<dbReference type="GO" id="GO:0031295">
    <property type="term" value="P:T cell costimulation"/>
    <property type="evidence" value="ECO:0007669"/>
    <property type="project" value="TreeGrafter"/>
</dbReference>
<evidence type="ECO:0000256" key="1">
    <source>
        <dbReference type="ARBA" id="ARBA00004251"/>
    </source>
</evidence>
<keyword evidence="10" id="KW-0393">Immunoglobulin domain</keyword>
<dbReference type="GO" id="GO:0009897">
    <property type="term" value="C:external side of plasma membrane"/>
    <property type="evidence" value="ECO:0007669"/>
    <property type="project" value="TreeGrafter"/>
</dbReference>
<keyword evidence="9" id="KW-0325">Glycoprotein</keyword>
<evidence type="ECO:0000256" key="9">
    <source>
        <dbReference type="ARBA" id="ARBA00023180"/>
    </source>
</evidence>
<evidence type="ECO:0000256" key="10">
    <source>
        <dbReference type="ARBA" id="ARBA00023319"/>
    </source>
</evidence>
<feature type="compositionally biased region" description="Polar residues" evidence="11">
    <location>
        <begin position="251"/>
        <end position="266"/>
    </location>
</feature>
<keyword evidence="5" id="KW-1133">Transmembrane helix</keyword>
<evidence type="ECO:0000256" key="8">
    <source>
        <dbReference type="ARBA" id="ARBA00023170"/>
    </source>
</evidence>
<dbReference type="InterPro" id="IPR007110">
    <property type="entry name" value="Ig-like_dom"/>
</dbReference>
<dbReference type="Ensembl" id="ENSCLMT00005051763.1">
    <property type="protein sequence ID" value="ENSCLMP00005050107.1"/>
    <property type="gene ID" value="ENSCLMG00005022764.1"/>
</dbReference>
<dbReference type="GO" id="GO:0042130">
    <property type="term" value="P:negative regulation of T cell proliferation"/>
    <property type="evidence" value="ECO:0007669"/>
    <property type="project" value="TreeGrafter"/>
</dbReference>
<dbReference type="PROSITE" id="PS50835">
    <property type="entry name" value="IG_LIKE"/>
    <property type="match status" value="2"/>
</dbReference>
<keyword evidence="2" id="KW-1003">Cell membrane</keyword>
<dbReference type="AlphaFoldDB" id="A0A8C3B0H4"/>
<evidence type="ECO:0000256" key="6">
    <source>
        <dbReference type="ARBA" id="ARBA00023136"/>
    </source>
</evidence>
<feature type="region of interest" description="Disordered" evidence="11">
    <location>
        <begin position="242"/>
        <end position="266"/>
    </location>
</feature>
<evidence type="ECO:0000256" key="4">
    <source>
        <dbReference type="ARBA" id="ARBA00022729"/>
    </source>
</evidence>
<evidence type="ECO:0000256" key="7">
    <source>
        <dbReference type="ARBA" id="ARBA00023157"/>
    </source>
</evidence>
<dbReference type="Gene3D" id="2.60.40.10">
    <property type="entry name" value="Immunoglobulins"/>
    <property type="match status" value="2"/>
</dbReference>
<evidence type="ECO:0000256" key="3">
    <source>
        <dbReference type="ARBA" id="ARBA00022692"/>
    </source>
</evidence>
<evidence type="ECO:0000259" key="12">
    <source>
        <dbReference type="PROSITE" id="PS50835"/>
    </source>
</evidence>
<keyword evidence="8" id="KW-0675">Receptor</keyword>
<accession>A0A8C3B0H4</accession>
<name>A0A8C3B0H4_CYCLU</name>
<keyword evidence="6" id="KW-0472">Membrane</keyword>
<organism evidence="13 14">
    <name type="scientific">Cyclopterus lumpus</name>
    <name type="common">Lumpsucker</name>
    <dbReference type="NCBI Taxonomy" id="8103"/>
    <lineage>
        <taxon>Eukaryota</taxon>
        <taxon>Metazoa</taxon>
        <taxon>Chordata</taxon>
        <taxon>Craniata</taxon>
        <taxon>Vertebrata</taxon>
        <taxon>Euteleostomi</taxon>
        <taxon>Actinopterygii</taxon>
        <taxon>Neopterygii</taxon>
        <taxon>Teleostei</taxon>
        <taxon>Neoteleostei</taxon>
        <taxon>Acanthomorphata</taxon>
        <taxon>Eupercaria</taxon>
        <taxon>Perciformes</taxon>
        <taxon>Cottioidei</taxon>
        <taxon>Cottales</taxon>
        <taxon>Cyclopteridae</taxon>
        <taxon>Cyclopterus</taxon>
    </lineage>
</organism>
<dbReference type="Pfam" id="PF08205">
    <property type="entry name" value="C2-set_2"/>
    <property type="match status" value="1"/>
</dbReference>
<feature type="domain" description="Ig-like" evidence="12">
    <location>
        <begin position="15"/>
        <end position="131"/>
    </location>
</feature>
<dbReference type="Pfam" id="PF07686">
    <property type="entry name" value="V-set"/>
    <property type="match status" value="1"/>
</dbReference>
<keyword evidence="4" id="KW-0732">Signal</keyword>
<reference evidence="13" key="1">
    <citation type="submission" date="2025-08" db="UniProtKB">
        <authorList>
            <consortium name="Ensembl"/>
        </authorList>
    </citation>
    <scope>IDENTIFICATION</scope>
</reference>
<dbReference type="PANTHER" id="PTHR25466:SF14">
    <property type="entry name" value="BUTYROPHILIN SUBFAMILY 2 MEMBER A2-LIKE-RELATED"/>
    <property type="match status" value="1"/>
</dbReference>
<dbReference type="FunFam" id="2.60.40.10:FF:000142">
    <property type="entry name" value="V-set domain-containing T-cell activation inhibitor 1"/>
    <property type="match status" value="1"/>
</dbReference>
<dbReference type="InterPro" id="IPR013783">
    <property type="entry name" value="Ig-like_fold"/>
</dbReference>
<dbReference type="Proteomes" id="UP000694565">
    <property type="component" value="Unplaced"/>
</dbReference>
<keyword evidence="14" id="KW-1185">Reference proteome</keyword>
<dbReference type="GO" id="GO:0071222">
    <property type="term" value="P:cellular response to lipopolysaccharide"/>
    <property type="evidence" value="ECO:0007669"/>
    <property type="project" value="TreeGrafter"/>
</dbReference>
<feature type="domain" description="Ig-like" evidence="12">
    <location>
        <begin position="148"/>
        <end position="222"/>
    </location>
</feature>
<reference evidence="13" key="2">
    <citation type="submission" date="2025-09" db="UniProtKB">
        <authorList>
            <consortium name="Ensembl"/>
        </authorList>
    </citation>
    <scope>IDENTIFICATION</scope>
</reference>
<evidence type="ECO:0000313" key="13">
    <source>
        <dbReference type="Ensembl" id="ENSCLMP00005050107.1"/>
    </source>
</evidence>
<evidence type="ECO:0000256" key="2">
    <source>
        <dbReference type="ARBA" id="ARBA00022475"/>
    </source>
</evidence>
<evidence type="ECO:0000313" key="14">
    <source>
        <dbReference type="Proteomes" id="UP000694565"/>
    </source>
</evidence>